<dbReference type="OrthoDB" id="4205621at2"/>
<sequence>MSSFRTTFRAFAGHVLGLVLAAVAATGPAHAEEAQRIPAIKLYNTPDQKVAFVRGTIPALSKIPSREFWLSNSVEAWQQGVHPAPRRQYVVTMKGELEFKVSDGSTFRLAPGTVLLAEDTEGAGHSWKMISADNEWVRMYIPMVSGDGGFEPTR</sequence>
<dbReference type="AlphaFoldDB" id="A0A328YPK3"/>
<evidence type="ECO:0000256" key="1">
    <source>
        <dbReference type="SAM" id="SignalP"/>
    </source>
</evidence>
<protein>
    <recommendedName>
        <fullName evidence="4">Cupin domain-containing protein</fullName>
    </recommendedName>
</protein>
<proteinExistence type="predicted"/>
<reference evidence="2 3" key="1">
    <citation type="submission" date="2018-06" db="EMBL/GenBank/DDBJ databases">
        <title>Genomic Encyclopedia of Archaeal and Bacterial Type Strains, Phase II (KMG-II): from individual species to whole genera.</title>
        <authorList>
            <person name="Goeker M."/>
        </authorList>
    </citation>
    <scope>NUCLEOTIDE SEQUENCE [LARGE SCALE GENOMIC DNA]</scope>
    <source>
        <strain evidence="2 3">CFPB 3232</strain>
    </source>
</reference>
<dbReference type="Gene3D" id="2.60.120.10">
    <property type="entry name" value="Jelly Rolls"/>
    <property type="match status" value="1"/>
</dbReference>
<keyword evidence="1" id="KW-0732">Signal</keyword>
<feature type="chain" id="PRO_5016330757" description="Cupin domain-containing protein" evidence="1">
    <location>
        <begin position="32"/>
        <end position="154"/>
    </location>
</feature>
<dbReference type="RefSeq" id="WP_111881331.1">
    <property type="nucleotide sequence ID" value="NZ_CBCSGC010000064.1"/>
</dbReference>
<dbReference type="EMBL" id="QLTA01000057">
    <property type="protein sequence ID" value="RAR76001.1"/>
    <property type="molecule type" value="Genomic_DNA"/>
</dbReference>
<comment type="caution">
    <text evidence="2">The sequence shown here is derived from an EMBL/GenBank/DDBJ whole genome shotgun (WGS) entry which is preliminary data.</text>
</comment>
<evidence type="ECO:0000313" key="2">
    <source>
        <dbReference type="EMBL" id="RAR76001.1"/>
    </source>
</evidence>
<organism evidence="2 3">
    <name type="scientific">Paracidovorax anthurii</name>
    <dbReference type="NCBI Taxonomy" id="78229"/>
    <lineage>
        <taxon>Bacteria</taxon>
        <taxon>Pseudomonadati</taxon>
        <taxon>Pseudomonadota</taxon>
        <taxon>Betaproteobacteria</taxon>
        <taxon>Burkholderiales</taxon>
        <taxon>Comamonadaceae</taxon>
        <taxon>Paracidovorax</taxon>
    </lineage>
</organism>
<keyword evidence="3" id="KW-1185">Reference proteome</keyword>
<dbReference type="Proteomes" id="UP000248856">
    <property type="component" value="Unassembled WGS sequence"/>
</dbReference>
<dbReference type="InterPro" id="IPR014710">
    <property type="entry name" value="RmlC-like_jellyroll"/>
</dbReference>
<evidence type="ECO:0000313" key="3">
    <source>
        <dbReference type="Proteomes" id="UP000248856"/>
    </source>
</evidence>
<feature type="signal peptide" evidence="1">
    <location>
        <begin position="1"/>
        <end position="31"/>
    </location>
</feature>
<gene>
    <name evidence="2" type="ORF">AX018_105713</name>
</gene>
<name>A0A328YPK3_9BURK</name>
<evidence type="ECO:0008006" key="4">
    <source>
        <dbReference type="Google" id="ProtNLM"/>
    </source>
</evidence>
<accession>A0A328YPK3</accession>